<dbReference type="SUPFAM" id="SSF53474">
    <property type="entry name" value="alpha/beta-Hydrolases"/>
    <property type="match status" value="1"/>
</dbReference>
<dbReference type="InterPro" id="IPR050593">
    <property type="entry name" value="LovG"/>
</dbReference>
<dbReference type="InterPro" id="IPR005645">
    <property type="entry name" value="FSH-like_dom"/>
</dbReference>
<dbReference type="InterPro" id="IPR029058">
    <property type="entry name" value="AB_hydrolase_fold"/>
</dbReference>
<name>A0A8H2VCE6_9SACH</name>
<dbReference type="RefSeq" id="XP_041404719.1">
    <property type="nucleotide sequence ID" value="XM_041548785.1"/>
</dbReference>
<evidence type="ECO:0000313" key="4">
    <source>
        <dbReference type="Proteomes" id="UP000644660"/>
    </source>
</evidence>
<organism evidence="3 4">
    <name type="scientific">Maudiozyma barnettii</name>
    <dbReference type="NCBI Taxonomy" id="61262"/>
    <lineage>
        <taxon>Eukaryota</taxon>
        <taxon>Fungi</taxon>
        <taxon>Dikarya</taxon>
        <taxon>Ascomycota</taxon>
        <taxon>Saccharomycotina</taxon>
        <taxon>Saccharomycetes</taxon>
        <taxon>Saccharomycetales</taxon>
        <taxon>Saccharomycetaceae</taxon>
        <taxon>Maudiozyma</taxon>
    </lineage>
</organism>
<dbReference type="GO" id="GO:0016787">
    <property type="term" value="F:hydrolase activity"/>
    <property type="evidence" value="ECO:0007669"/>
    <property type="project" value="UniProtKB-KW"/>
</dbReference>
<feature type="domain" description="Serine hydrolase" evidence="2">
    <location>
        <begin position="2"/>
        <end position="211"/>
    </location>
</feature>
<dbReference type="Proteomes" id="UP000644660">
    <property type="component" value="Unassembled WGS sequence"/>
</dbReference>
<dbReference type="Gene3D" id="3.40.50.1820">
    <property type="entry name" value="alpha/beta hydrolase"/>
    <property type="match status" value="1"/>
</dbReference>
<reference evidence="3 4" key="1">
    <citation type="submission" date="2020-05" db="EMBL/GenBank/DDBJ databases">
        <authorList>
            <person name="Casaregola S."/>
            <person name="Devillers H."/>
            <person name="Grondin C."/>
        </authorList>
    </citation>
    <scope>NUCLEOTIDE SEQUENCE [LARGE SCALE GENOMIC DNA]</scope>
    <source>
        <strain evidence="3 4">CLIB 1767</strain>
    </source>
</reference>
<comment type="caution">
    <text evidence="3">The sequence shown here is derived from an EMBL/GenBank/DDBJ whole genome shotgun (WGS) entry which is preliminary data.</text>
</comment>
<dbReference type="Pfam" id="PF03959">
    <property type="entry name" value="FSH1"/>
    <property type="match status" value="1"/>
</dbReference>
<evidence type="ECO:0000256" key="1">
    <source>
        <dbReference type="ARBA" id="ARBA00022801"/>
    </source>
</evidence>
<dbReference type="EMBL" id="CAEFZW010000002">
    <property type="protein sequence ID" value="CAB4252681.1"/>
    <property type="molecule type" value="Genomic_DNA"/>
</dbReference>
<dbReference type="OrthoDB" id="2094269at2759"/>
<accession>A0A8H2VCE6</accession>
<gene>
    <name evidence="3" type="ORF">KABA2_02S01936</name>
</gene>
<proteinExistence type="predicted"/>
<evidence type="ECO:0000259" key="2">
    <source>
        <dbReference type="Pfam" id="PF03959"/>
    </source>
</evidence>
<evidence type="ECO:0000313" key="3">
    <source>
        <dbReference type="EMBL" id="CAB4252681.1"/>
    </source>
</evidence>
<dbReference type="GO" id="GO:0005634">
    <property type="term" value="C:nucleus"/>
    <property type="evidence" value="ECO:0007669"/>
    <property type="project" value="TreeGrafter"/>
</dbReference>
<dbReference type="PANTHER" id="PTHR48070:SF6">
    <property type="entry name" value="ESTERASE OVCA2"/>
    <property type="match status" value="1"/>
</dbReference>
<dbReference type="GeneID" id="64855815"/>
<protein>
    <submittedName>
        <fullName evidence="3">Similar to Saccharomyces cerevisiae YOR280C FSH3 Putative serine hydrolase</fullName>
    </submittedName>
</protein>
<dbReference type="PANTHER" id="PTHR48070">
    <property type="entry name" value="ESTERASE OVCA2"/>
    <property type="match status" value="1"/>
</dbReference>
<dbReference type="GO" id="GO:0005737">
    <property type="term" value="C:cytoplasm"/>
    <property type="evidence" value="ECO:0007669"/>
    <property type="project" value="TreeGrafter"/>
</dbReference>
<keyword evidence="4" id="KW-1185">Reference proteome</keyword>
<dbReference type="AlphaFoldDB" id="A0A8H2VCE6"/>
<keyword evidence="1 3" id="KW-0378">Hydrolase</keyword>
<sequence>MTKRILMLHGLAQTGPYFHSKTKNFRTALEGLGYELFYPTAPNRYPAADVPTDLLESVATEPNSNEVVAWIENDEVNNTYFLPKTTIDFLHDYVCENGPFEGVVGFSQGAGVTGYLMTDFNSLLGLTLDEQPPLKFFMSFSGFRFVPEVYQEQYNNNIIGISSLHVKGELDTITEPWKIEALYNSCSEDSRTILVHGGGHFIPNSRGFVKKVVEWVRIVTKVEN</sequence>